<protein>
    <submittedName>
        <fullName evidence="2">Uncharacterized protein</fullName>
    </submittedName>
</protein>
<dbReference type="Proteomes" id="UP000008311">
    <property type="component" value="Unassembled WGS sequence"/>
</dbReference>
<sequence length="122" mass="14025">MIRLSRYISRKLNSVFKRDSKTSDNQRLIPTDDQNIKSRPLLPVDDKNAKPKLARKGHVAMYVGEEAKRYEVPVKFLSTELFASLIRLDQEDPDGKIEGPIKISCSTVIFERLLKLADMHIK</sequence>
<dbReference type="STRING" id="3988.B9SDC1"/>
<evidence type="ECO:0000313" key="3">
    <source>
        <dbReference type="Proteomes" id="UP000008311"/>
    </source>
</evidence>
<dbReference type="PANTHER" id="PTHR31374">
    <property type="entry name" value="AUXIN-INDUCED PROTEIN-LIKE-RELATED"/>
    <property type="match status" value="1"/>
</dbReference>
<comment type="similarity">
    <text evidence="1">Belongs to the ARG7 family.</text>
</comment>
<dbReference type="AlphaFoldDB" id="B9SDC1"/>
<organism evidence="2 3">
    <name type="scientific">Ricinus communis</name>
    <name type="common">Castor bean</name>
    <dbReference type="NCBI Taxonomy" id="3988"/>
    <lineage>
        <taxon>Eukaryota</taxon>
        <taxon>Viridiplantae</taxon>
        <taxon>Streptophyta</taxon>
        <taxon>Embryophyta</taxon>
        <taxon>Tracheophyta</taxon>
        <taxon>Spermatophyta</taxon>
        <taxon>Magnoliopsida</taxon>
        <taxon>eudicotyledons</taxon>
        <taxon>Gunneridae</taxon>
        <taxon>Pentapetalae</taxon>
        <taxon>rosids</taxon>
        <taxon>fabids</taxon>
        <taxon>Malpighiales</taxon>
        <taxon>Euphorbiaceae</taxon>
        <taxon>Acalyphoideae</taxon>
        <taxon>Acalypheae</taxon>
        <taxon>Ricinus</taxon>
    </lineage>
</organism>
<reference evidence="3" key="1">
    <citation type="journal article" date="2010" name="Nat. Biotechnol.">
        <title>Draft genome sequence of the oilseed species Ricinus communis.</title>
        <authorList>
            <person name="Chan A.P."/>
            <person name="Crabtree J."/>
            <person name="Zhao Q."/>
            <person name="Lorenzi H."/>
            <person name="Orvis J."/>
            <person name="Puiu D."/>
            <person name="Melake-Berhan A."/>
            <person name="Jones K.M."/>
            <person name="Redman J."/>
            <person name="Chen G."/>
            <person name="Cahoon E.B."/>
            <person name="Gedil M."/>
            <person name="Stanke M."/>
            <person name="Haas B.J."/>
            <person name="Wortman J.R."/>
            <person name="Fraser-Liggett C.M."/>
            <person name="Ravel J."/>
            <person name="Rabinowicz P.D."/>
        </authorList>
    </citation>
    <scope>NUCLEOTIDE SEQUENCE [LARGE SCALE GENOMIC DNA]</scope>
    <source>
        <strain evidence="3">cv. Hale</strain>
    </source>
</reference>
<dbReference type="OrthoDB" id="835033at2759"/>
<keyword evidence="3" id="KW-1185">Reference proteome</keyword>
<evidence type="ECO:0000313" key="2">
    <source>
        <dbReference type="EMBL" id="EEF38358.1"/>
    </source>
</evidence>
<dbReference type="OMA" id="CSCKCIN"/>
<dbReference type="InterPro" id="IPR003676">
    <property type="entry name" value="SAUR_fam"/>
</dbReference>
<dbReference type="Pfam" id="PF02519">
    <property type="entry name" value="Auxin_inducible"/>
    <property type="match status" value="1"/>
</dbReference>
<dbReference type="KEGG" id="rcu:8284248"/>
<dbReference type="EMBL" id="EQ973927">
    <property type="protein sequence ID" value="EEF38358.1"/>
    <property type="molecule type" value="Genomic_DNA"/>
</dbReference>
<gene>
    <name evidence="2" type="ORF">RCOM_1516170</name>
</gene>
<dbReference type="PANTHER" id="PTHR31374:SF311">
    <property type="entry name" value="SMALL AUXIN-UP RNA"/>
    <property type="match status" value="1"/>
</dbReference>
<name>B9SDC1_RICCO</name>
<proteinExistence type="inferred from homology"/>
<evidence type="ECO:0000256" key="1">
    <source>
        <dbReference type="ARBA" id="ARBA00006974"/>
    </source>
</evidence>
<dbReference type="InParanoid" id="B9SDC1"/>
<accession>B9SDC1</accession>
<dbReference type="GO" id="GO:0009733">
    <property type="term" value="P:response to auxin"/>
    <property type="evidence" value="ECO:0007669"/>
    <property type="project" value="InterPro"/>
</dbReference>